<sequence length="412" mass="44136">MDYLENIKEGVRSIKGNRLRTILTAAIIAIGITALVGILTAIDGIQNSVSGNLAGLGANNFDIEARGLDGRRSTSEGKKEKRYEPIGYKEAVQFKSKYNYAGNVSISTRITGNAELKYKSEKTTPTIRVYASDENYLIQNAYEIDKGRNFAPLEVQNNSGVVILGANVVDKLFKENVDPVNKDISFFGSRFKVIGVLKEQGGMGGGGADQSIVIPVGLSTLFANRTLQYNITVALPDPILMDQGIAEATGIMRGIRGDGIGQENSFNIQKSESLADRLEDIAGYLRIGGFAIGAITLLGASIGLMNIMMVSVTERTREIGIRKAIGASPSKIRLQFLWEAIVICQIGGIAGIILGIGIGNGISAIIGDGGFVVPWLWMIVGVTISASVGLISGYYPAYKASKLDPIESLRYE</sequence>
<evidence type="ECO:0000256" key="5">
    <source>
        <dbReference type="ARBA" id="ARBA00023136"/>
    </source>
</evidence>
<dbReference type="InterPro" id="IPR050250">
    <property type="entry name" value="Macrolide_Exporter_MacB"/>
</dbReference>
<evidence type="ECO:0000256" key="1">
    <source>
        <dbReference type="ARBA" id="ARBA00004651"/>
    </source>
</evidence>
<evidence type="ECO:0000259" key="8">
    <source>
        <dbReference type="Pfam" id="PF02687"/>
    </source>
</evidence>
<feature type="transmembrane region" description="Helical" evidence="7">
    <location>
        <begin position="340"/>
        <end position="366"/>
    </location>
</feature>
<dbReference type="OrthoDB" id="9770036at2"/>
<dbReference type="RefSeq" id="WP_085518742.1">
    <property type="nucleotide sequence ID" value="NZ_FXAW01000008.1"/>
</dbReference>
<feature type="domain" description="MacB-like periplasmic core" evidence="9">
    <location>
        <begin position="21"/>
        <end position="249"/>
    </location>
</feature>
<keyword evidence="4 7" id="KW-1133">Transmembrane helix</keyword>
<feature type="transmembrane region" description="Helical" evidence="7">
    <location>
        <begin position="21"/>
        <end position="42"/>
    </location>
</feature>
<feature type="transmembrane region" description="Helical" evidence="7">
    <location>
        <begin position="372"/>
        <end position="395"/>
    </location>
</feature>
<keyword evidence="2" id="KW-1003">Cell membrane</keyword>
<dbReference type="GO" id="GO:0005886">
    <property type="term" value="C:plasma membrane"/>
    <property type="evidence" value="ECO:0007669"/>
    <property type="project" value="UniProtKB-SubCell"/>
</dbReference>
<organism evidence="10 11">
    <name type="scientific">Marivirga sericea</name>
    <dbReference type="NCBI Taxonomy" id="1028"/>
    <lineage>
        <taxon>Bacteria</taxon>
        <taxon>Pseudomonadati</taxon>
        <taxon>Bacteroidota</taxon>
        <taxon>Cytophagia</taxon>
        <taxon>Cytophagales</taxon>
        <taxon>Marivirgaceae</taxon>
        <taxon>Marivirga</taxon>
    </lineage>
</organism>
<keyword evidence="5 7" id="KW-0472">Membrane</keyword>
<dbReference type="InterPro" id="IPR003838">
    <property type="entry name" value="ABC3_permease_C"/>
</dbReference>
<evidence type="ECO:0000256" key="4">
    <source>
        <dbReference type="ARBA" id="ARBA00022989"/>
    </source>
</evidence>
<gene>
    <name evidence="10" type="ORF">SAMN05661096_03515</name>
</gene>
<keyword evidence="3 7" id="KW-0812">Transmembrane</keyword>
<dbReference type="EMBL" id="FXAW01000008">
    <property type="protein sequence ID" value="SMG48760.1"/>
    <property type="molecule type" value="Genomic_DNA"/>
</dbReference>
<name>A0A1X7L4S1_9BACT</name>
<dbReference type="Pfam" id="PF12704">
    <property type="entry name" value="MacB_PCD"/>
    <property type="match status" value="1"/>
</dbReference>
<evidence type="ECO:0000313" key="10">
    <source>
        <dbReference type="EMBL" id="SMG48760.1"/>
    </source>
</evidence>
<dbReference type="PANTHER" id="PTHR30572">
    <property type="entry name" value="MEMBRANE COMPONENT OF TRANSPORTER-RELATED"/>
    <property type="match status" value="1"/>
</dbReference>
<dbReference type="AlphaFoldDB" id="A0A1X7L4S1"/>
<protein>
    <submittedName>
        <fullName evidence="10">Putative ABC transport system permease protein</fullName>
    </submittedName>
</protein>
<feature type="domain" description="ABC3 transporter permease C-terminal" evidence="8">
    <location>
        <begin position="291"/>
        <end position="405"/>
    </location>
</feature>
<feature type="transmembrane region" description="Helical" evidence="7">
    <location>
        <begin position="283"/>
        <end position="307"/>
    </location>
</feature>
<comment type="similarity">
    <text evidence="6">Belongs to the ABC-4 integral membrane protein family.</text>
</comment>
<dbReference type="InterPro" id="IPR025857">
    <property type="entry name" value="MacB_PCD"/>
</dbReference>
<keyword evidence="11" id="KW-1185">Reference proteome</keyword>
<reference evidence="11" key="1">
    <citation type="submission" date="2017-04" db="EMBL/GenBank/DDBJ databases">
        <authorList>
            <person name="Varghese N."/>
            <person name="Submissions S."/>
        </authorList>
    </citation>
    <scope>NUCLEOTIDE SEQUENCE [LARGE SCALE GENOMIC DNA]</scope>
    <source>
        <strain evidence="11">DSM 4125</strain>
    </source>
</reference>
<evidence type="ECO:0000256" key="3">
    <source>
        <dbReference type="ARBA" id="ARBA00022692"/>
    </source>
</evidence>
<dbReference type="PANTHER" id="PTHR30572:SF4">
    <property type="entry name" value="ABC TRANSPORTER PERMEASE YTRF"/>
    <property type="match status" value="1"/>
</dbReference>
<evidence type="ECO:0000256" key="6">
    <source>
        <dbReference type="ARBA" id="ARBA00038076"/>
    </source>
</evidence>
<evidence type="ECO:0000259" key="9">
    <source>
        <dbReference type="Pfam" id="PF12704"/>
    </source>
</evidence>
<evidence type="ECO:0000256" key="2">
    <source>
        <dbReference type="ARBA" id="ARBA00022475"/>
    </source>
</evidence>
<dbReference type="GO" id="GO:0022857">
    <property type="term" value="F:transmembrane transporter activity"/>
    <property type="evidence" value="ECO:0007669"/>
    <property type="project" value="TreeGrafter"/>
</dbReference>
<comment type="subcellular location">
    <subcellularLocation>
        <location evidence="1">Cell membrane</location>
        <topology evidence="1">Multi-pass membrane protein</topology>
    </subcellularLocation>
</comment>
<evidence type="ECO:0000256" key="7">
    <source>
        <dbReference type="SAM" id="Phobius"/>
    </source>
</evidence>
<proteinExistence type="inferred from homology"/>
<dbReference type="Pfam" id="PF02687">
    <property type="entry name" value="FtsX"/>
    <property type="match status" value="1"/>
</dbReference>
<dbReference type="Proteomes" id="UP000193804">
    <property type="component" value="Unassembled WGS sequence"/>
</dbReference>
<accession>A0A1X7L4S1</accession>
<dbReference type="STRING" id="1028.SAMN05661096_03515"/>
<evidence type="ECO:0000313" key="11">
    <source>
        <dbReference type="Proteomes" id="UP000193804"/>
    </source>
</evidence>